<organism evidence="2 3">
    <name type="scientific">Araneus ventricosus</name>
    <name type="common">Orbweaver spider</name>
    <name type="synonym">Epeira ventricosa</name>
    <dbReference type="NCBI Taxonomy" id="182803"/>
    <lineage>
        <taxon>Eukaryota</taxon>
        <taxon>Metazoa</taxon>
        <taxon>Ecdysozoa</taxon>
        <taxon>Arthropoda</taxon>
        <taxon>Chelicerata</taxon>
        <taxon>Arachnida</taxon>
        <taxon>Araneae</taxon>
        <taxon>Araneomorphae</taxon>
        <taxon>Entelegynae</taxon>
        <taxon>Araneoidea</taxon>
        <taxon>Araneidae</taxon>
        <taxon>Araneus</taxon>
    </lineage>
</organism>
<proteinExistence type="predicted"/>
<reference evidence="2 3" key="1">
    <citation type="journal article" date="2019" name="Sci. Rep.">
        <title>Orb-weaving spider Araneus ventricosus genome elucidates the spidroin gene catalogue.</title>
        <authorList>
            <person name="Kono N."/>
            <person name="Nakamura H."/>
            <person name="Ohtoshi R."/>
            <person name="Moran D.A.P."/>
            <person name="Shinohara A."/>
            <person name="Yoshida Y."/>
            <person name="Fujiwara M."/>
            <person name="Mori M."/>
            <person name="Tomita M."/>
            <person name="Arakawa K."/>
        </authorList>
    </citation>
    <scope>NUCLEOTIDE SEQUENCE [LARGE SCALE GENOMIC DNA]</scope>
</reference>
<feature type="region of interest" description="Disordered" evidence="1">
    <location>
        <begin position="1"/>
        <end position="21"/>
    </location>
</feature>
<evidence type="ECO:0000313" key="2">
    <source>
        <dbReference type="EMBL" id="GBM16459.1"/>
    </source>
</evidence>
<dbReference type="Proteomes" id="UP000499080">
    <property type="component" value="Unassembled WGS sequence"/>
</dbReference>
<sequence>MEAPDCEVKGVSAHENHTNEKSETFDYDENIVTQTIDNLPHIQSKHQNINWSLDEPPRFGYLNSANFMKTALRVTSNRIDIKAEMILEYDTRKGAVNTLNQLLNTYIWKRRKKTLP</sequence>
<comment type="caution">
    <text evidence="2">The sequence shown here is derived from an EMBL/GenBank/DDBJ whole genome shotgun (WGS) entry which is preliminary data.</text>
</comment>
<keyword evidence="3" id="KW-1185">Reference proteome</keyword>
<gene>
    <name evidence="2" type="ORF">AVEN_94946_1</name>
</gene>
<protein>
    <submittedName>
        <fullName evidence="2">Uncharacterized protein</fullName>
    </submittedName>
</protein>
<accession>A0A4Y2DJT2</accession>
<dbReference type="AlphaFoldDB" id="A0A4Y2DJT2"/>
<evidence type="ECO:0000256" key="1">
    <source>
        <dbReference type="SAM" id="MobiDB-lite"/>
    </source>
</evidence>
<name>A0A4Y2DJT2_ARAVE</name>
<dbReference type="EMBL" id="BGPR01000374">
    <property type="protein sequence ID" value="GBM16459.1"/>
    <property type="molecule type" value="Genomic_DNA"/>
</dbReference>
<evidence type="ECO:0000313" key="3">
    <source>
        <dbReference type="Proteomes" id="UP000499080"/>
    </source>
</evidence>